<evidence type="ECO:0000256" key="1">
    <source>
        <dbReference type="ARBA" id="ARBA00004496"/>
    </source>
</evidence>
<comment type="subcellular location">
    <subcellularLocation>
        <location evidence="1">Cytoplasm</location>
    </subcellularLocation>
</comment>
<dbReference type="InterPro" id="IPR019903">
    <property type="entry name" value="RIC_family"/>
</dbReference>
<dbReference type="Pfam" id="PF04405">
    <property type="entry name" value="ScdA_N"/>
    <property type="match status" value="1"/>
</dbReference>
<organism evidence="6 7">
    <name type="scientific">Thermobacillus composti (strain DSM 18247 / JCM 13945 / KWC4)</name>
    <dbReference type="NCBI Taxonomy" id="717605"/>
    <lineage>
        <taxon>Bacteria</taxon>
        <taxon>Bacillati</taxon>
        <taxon>Bacillota</taxon>
        <taxon>Bacilli</taxon>
        <taxon>Bacillales</taxon>
        <taxon>Paenibacillaceae</taxon>
        <taxon>Thermobacillus</taxon>
    </lineage>
</organism>
<protein>
    <submittedName>
        <fullName evidence="6">Iron-sulfur cluster repair di-iron protein</fullName>
    </submittedName>
</protein>
<dbReference type="Pfam" id="PF01814">
    <property type="entry name" value="Hemerythrin"/>
    <property type="match status" value="1"/>
</dbReference>
<evidence type="ECO:0000256" key="4">
    <source>
        <dbReference type="ARBA" id="ARBA00023004"/>
    </source>
</evidence>
<dbReference type="HOGENOM" id="CLU_076075_0_1_9"/>
<dbReference type="AlphaFoldDB" id="L0ECG8"/>
<dbReference type="NCBIfam" id="TIGR03652">
    <property type="entry name" value="FeS_repair_RIC"/>
    <property type="match status" value="1"/>
</dbReference>
<keyword evidence="2" id="KW-0963">Cytoplasm</keyword>
<proteinExistence type="predicted"/>
<evidence type="ECO:0000313" key="7">
    <source>
        <dbReference type="Proteomes" id="UP000010795"/>
    </source>
</evidence>
<accession>L0ECG8</accession>
<evidence type="ECO:0000256" key="3">
    <source>
        <dbReference type="ARBA" id="ARBA00022723"/>
    </source>
</evidence>
<dbReference type="eggNOG" id="COG2846">
    <property type="taxonomic scope" value="Bacteria"/>
</dbReference>
<feature type="domain" description="Hemerythrin-like" evidence="5">
    <location>
        <begin position="84"/>
        <end position="230"/>
    </location>
</feature>
<dbReference type="InterPro" id="IPR012312">
    <property type="entry name" value="Hemerythrin-like"/>
</dbReference>
<keyword evidence="7" id="KW-1185">Reference proteome</keyword>
<dbReference type="EMBL" id="CP003255">
    <property type="protein sequence ID" value="AGA57376.1"/>
    <property type="molecule type" value="Genomic_DNA"/>
</dbReference>
<dbReference type="KEGG" id="tco:Theco_1210"/>
<keyword evidence="4" id="KW-0408">Iron</keyword>
<evidence type="ECO:0000259" key="5">
    <source>
        <dbReference type="Pfam" id="PF01814"/>
    </source>
</evidence>
<sequence>MEEAFNGSERIGDIVAGFPGAGNLMKEYRIDFCCGGNRTLSAALEQRQIDKKAFLERLNELYRQAQAKKTQATDWREKTSSELIDHIVQTHHAYLREELPLLSEFVAKIWRVHGEAHPELEMLHDRFHRMKEELEQHLVAEEEALFPLIRKAEQSGAQVAAAEAAKAIEEMEDDHSAVGDLLQEMREITRDYLLPEDACRTYTLAFRKLEELESDMFEHIHLENNVLFPRYKIASDAH</sequence>
<dbReference type="OrthoDB" id="9797132at2"/>
<dbReference type="PANTHER" id="PTHR36438">
    <property type="entry name" value="IRON-SULFUR CLUSTER REPAIR PROTEIN YTFE"/>
    <property type="match status" value="1"/>
</dbReference>
<dbReference type="Proteomes" id="UP000010795">
    <property type="component" value="Chromosome"/>
</dbReference>
<reference evidence="7" key="1">
    <citation type="submission" date="2012-01" db="EMBL/GenBank/DDBJ databases">
        <title>Complete sequence of chromosome of Thermobacillus composti KWC4.</title>
        <authorList>
            <person name="Lucas S."/>
            <person name="Han J."/>
            <person name="Lapidus A."/>
            <person name="Cheng J.-F."/>
            <person name="Goodwin L."/>
            <person name="Pitluck S."/>
            <person name="Peters L."/>
            <person name="Ovchinnikova G."/>
            <person name="Teshima H."/>
            <person name="Detter J.C."/>
            <person name="Han C."/>
            <person name="Tapia R."/>
            <person name="Land M."/>
            <person name="Hauser L."/>
            <person name="Kyrpides N."/>
            <person name="Ivanova N."/>
            <person name="Pagani I."/>
            <person name="Anderson I."/>
            <person name="Woyke T."/>
        </authorList>
    </citation>
    <scope>NUCLEOTIDE SEQUENCE [LARGE SCALE GENOMIC DNA]</scope>
    <source>
        <strain evidence="7">DSM 18247 / JCM 13945 / KWC4</strain>
    </source>
</reference>
<dbReference type="STRING" id="717605.Theco_1210"/>
<dbReference type="GO" id="GO:0046872">
    <property type="term" value="F:metal ion binding"/>
    <property type="evidence" value="ECO:0007669"/>
    <property type="project" value="UniProtKB-KW"/>
</dbReference>
<dbReference type="PANTHER" id="PTHR36438:SF1">
    <property type="entry name" value="IRON-SULFUR CLUSTER REPAIR PROTEIN YTFE"/>
    <property type="match status" value="1"/>
</dbReference>
<gene>
    <name evidence="6" type="ordered locus">Theco_1210</name>
</gene>
<name>L0ECG8_THECK</name>
<dbReference type="GO" id="GO:0005737">
    <property type="term" value="C:cytoplasm"/>
    <property type="evidence" value="ECO:0007669"/>
    <property type="project" value="UniProtKB-SubCell"/>
</dbReference>
<dbReference type="RefSeq" id="WP_015254133.1">
    <property type="nucleotide sequence ID" value="NC_019897.1"/>
</dbReference>
<evidence type="ECO:0000256" key="2">
    <source>
        <dbReference type="ARBA" id="ARBA00022490"/>
    </source>
</evidence>
<keyword evidence="3" id="KW-0479">Metal-binding</keyword>
<evidence type="ECO:0000313" key="6">
    <source>
        <dbReference type="EMBL" id="AGA57376.1"/>
    </source>
</evidence>
<dbReference type="Gene3D" id="1.20.120.520">
    <property type="entry name" value="nmb1532 protein domain like"/>
    <property type="match status" value="1"/>
</dbReference>